<accession>A0AAW4XNA6</accession>
<comment type="similarity">
    <text evidence="1">Belongs to the short-chain dehydrogenases/reductases (SDR) family.</text>
</comment>
<keyword evidence="2" id="KW-0560">Oxidoreductase</keyword>
<dbReference type="AlphaFoldDB" id="A0AAW4XNA6"/>
<dbReference type="Proteomes" id="UP001198630">
    <property type="component" value="Unassembled WGS sequence"/>
</dbReference>
<dbReference type="Pfam" id="PF13561">
    <property type="entry name" value="adh_short_C2"/>
    <property type="match status" value="1"/>
</dbReference>
<sequence>MTGRVEGKVALITGAARGQGRALARRLAEEGADVIALDNCADIETMTYPGGTEAELEETARIVTDLGRRVVTHTVDVRDLTELREAVAQGVGRLGRLDIVAANAGISGSAALQDMSEEQWEETIAVNLSGVWRTCKAAVPHVLNGGRGGCVILTSSGAGIKGFANIGHYSAAKSGLLGLMKTLVNELGPSSVRVNSILPTTVNTPMIHNETLYRLFAPGVDEPTGADLAAVTTAMHALPVPWVEPEDIANAALFLASDEARYITGAALPVDAGILAR</sequence>
<dbReference type="PRINTS" id="PR00081">
    <property type="entry name" value="GDHRDH"/>
</dbReference>
<keyword evidence="3" id="KW-0520">NAD</keyword>
<comment type="caution">
    <text evidence="4">The sequence shown here is derived from an EMBL/GenBank/DDBJ whole genome shotgun (WGS) entry which is preliminary data.</text>
</comment>
<dbReference type="EMBL" id="JAJNCO010000016">
    <property type="protein sequence ID" value="MCD2114115.1"/>
    <property type="molecule type" value="Genomic_DNA"/>
</dbReference>
<evidence type="ECO:0000313" key="5">
    <source>
        <dbReference type="Proteomes" id="UP001198630"/>
    </source>
</evidence>
<gene>
    <name evidence="4" type="ORF">LQ384_23655</name>
</gene>
<evidence type="ECO:0000256" key="1">
    <source>
        <dbReference type="ARBA" id="ARBA00006484"/>
    </source>
</evidence>
<dbReference type="SUPFAM" id="SSF51735">
    <property type="entry name" value="NAD(P)-binding Rossmann-fold domains"/>
    <property type="match status" value="1"/>
</dbReference>
<dbReference type="NCBIfam" id="TIGR03971">
    <property type="entry name" value="SDR_subfam_1"/>
    <property type="match status" value="1"/>
</dbReference>
<name>A0AAW4XNA6_RHORH</name>
<dbReference type="Gene3D" id="3.40.50.720">
    <property type="entry name" value="NAD(P)-binding Rossmann-like Domain"/>
    <property type="match status" value="1"/>
</dbReference>
<protein>
    <submittedName>
        <fullName evidence="4">Mycofactocin-coupled SDR family oxidoreductase</fullName>
    </submittedName>
</protein>
<dbReference type="InterPro" id="IPR036291">
    <property type="entry name" value="NAD(P)-bd_dom_sf"/>
</dbReference>
<dbReference type="PANTHER" id="PTHR24321:SF8">
    <property type="entry name" value="ESTRADIOL 17-BETA-DEHYDROGENASE 8-RELATED"/>
    <property type="match status" value="1"/>
</dbReference>
<evidence type="ECO:0000256" key="2">
    <source>
        <dbReference type="ARBA" id="ARBA00023002"/>
    </source>
</evidence>
<dbReference type="NCBIfam" id="NF009467">
    <property type="entry name" value="PRK12826.1-3"/>
    <property type="match status" value="1"/>
</dbReference>
<proteinExistence type="inferred from homology"/>
<dbReference type="PRINTS" id="PR00080">
    <property type="entry name" value="SDRFAMILY"/>
</dbReference>
<dbReference type="GO" id="GO:0016491">
    <property type="term" value="F:oxidoreductase activity"/>
    <property type="evidence" value="ECO:0007669"/>
    <property type="project" value="UniProtKB-KW"/>
</dbReference>
<dbReference type="CDD" id="cd05233">
    <property type="entry name" value="SDR_c"/>
    <property type="match status" value="1"/>
</dbReference>
<organism evidence="4 5">
    <name type="scientific">Rhodococcus rhodochrous</name>
    <dbReference type="NCBI Taxonomy" id="1829"/>
    <lineage>
        <taxon>Bacteria</taxon>
        <taxon>Bacillati</taxon>
        <taxon>Actinomycetota</taxon>
        <taxon>Actinomycetes</taxon>
        <taxon>Mycobacteriales</taxon>
        <taxon>Nocardiaceae</taxon>
        <taxon>Rhodococcus</taxon>
    </lineage>
</organism>
<dbReference type="InterPro" id="IPR002347">
    <property type="entry name" value="SDR_fam"/>
</dbReference>
<dbReference type="RefSeq" id="WP_230792215.1">
    <property type="nucleotide sequence ID" value="NZ_JAJNCO010000016.1"/>
</dbReference>
<dbReference type="PANTHER" id="PTHR24321">
    <property type="entry name" value="DEHYDROGENASES, SHORT CHAIN"/>
    <property type="match status" value="1"/>
</dbReference>
<evidence type="ECO:0000313" key="4">
    <source>
        <dbReference type="EMBL" id="MCD2114115.1"/>
    </source>
</evidence>
<reference evidence="4" key="1">
    <citation type="submission" date="2021-11" db="EMBL/GenBank/DDBJ databases">
        <title>Development of a sustainable strategy for remediation of hydrocarbon-contaminated territories based on the waste exchange concept.</title>
        <authorList>
            <person name="Elkin A."/>
        </authorList>
    </citation>
    <scope>NUCLEOTIDE SEQUENCE</scope>
    <source>
        <strain evidence="4">IEGM 757</strain>
    </source>
</reference>
<evidence type="ECO:0000256" key="3">
    <source>
        <dbReference type="ARBA" id="ARBA00023027"/>
    </source>
</evidence>
<dbReference type="FunFam" id="3.40.50.720:FF:000084">
    <property type="entry name" value="Short-chain dehydrogenase reductase"/>
    <property type="match status" value="1"/>
</dbReference>
<dbReference type="InterPro" id="IPR023985">
    <property type="entry name" value="SDR_subfam_1"/>
</dbReference>